<sequence length="75" mass="8232">MDVPQISRLNNVAIAVTKFGVVGGSDEDKLRRQPKAFSEFCHAEDYLGPLQERFILLPGVIAAYVNPLATSNKSQ</sequence>
<name>A0A225UDB9_9STRA</name>
<dbReference type="EMBL" id="NBNE01020748">
    <property type="protein sequence ID" value="OWY91227.1"/>
    <property type="molecule type" value="Genomic_DNA"/>
</dbReference>
<dbReference type="AlphaFoldDB" id="A0A225UDB9"/>
<protein>
    <submittedName>
        <fullName evidence="1">Uncharacterized protein</fullName>
    </submittedName>
</protein>
<evidence type="ECO:0000313" key="1">
    <source>
        <dbReference type="EMBL" id="OWY91227.1"/>
    </source>
</evidence>
<dbReference type="OrthoDB" id="119632at2759"/>
<proteinExistence type="predicted"/>
<accession>A0A225UDB9</accession>
<comment type="caution">
    <text evidence="1">The sequence shown here is derived from an EMBL/GenBank/DDBJ whole genome shotgun (WGS) entry which is preliminary data.</text>
</comment>
<reference evidence="2" key="1">
    <citation type="submission" date="2017-03" db="EMBL/GenBank/DDBJ databases">
        <title>Phytopthora megakarya and P. palmivora, two closely related causual agents of cacao black pod achieved similar genome size and gene model numbers by different mechanisms.</title>
        <authorList>
            <person name="Ali S."/>
            <person name="Shao J."/>
            <person name="Larry D.J."/>
            <person name="Kronmiller B."/>
            <person name="Shen D."/>
            <person name="Strem M.D."/>
            <person name="Melnick R.L."/>
            <person name="Guiltinan M.J."/>
            <person name="Tyler B.M."/>
            <person name="Meinhardt L.W."/>
            <person name="Bailey B.A."/>
        </authorList>
    </citation>
    <scope>NUCLEOTIDE SEQUENCE [LARGE SCALE GENOMIC DNA]</scope>
    <source>
        <strain evidence="2">zdho120</strain>
    </source>
</reference>
<gene>
    <name evidence="1" type="ORF">PHMEG_00040285</name>
</gene>
<dbReference type="Proteomes" id="UP000198211">
    <property type="component" value="Unassembled WGS sequence"/>
</dbReference>
<keyword evidence="2" id="KW-1185">Reference proteome</keyword>
<organism evidence="1 2">
    <name type="scientific">Phytophthora megakarya</name>
    <dbReference type="NCBI Taxonomy" id="4795"/>
    <lineage>
        <taxon>Eukaryota</taxon>
        <taxon>Sar</taxon>
        <taxon>Stramenopiles</taxon>
        <taxon>Oomycota</taxon>
        <taxon>Peronosporomycetes</taxon>
        <taxon>Peronosporales</taxon>
        <taxon>Peronosporaceae</taxon>
        <taxon>Phytophthora</taxon>
    </lineage>
</organism>
<evidence type="ECO:0000313" key="2">
    <source>
        <dbReference type="Proteomes" id="UP000198211"/>
    </source>
</evidence>